<dbReference type="InterPro" id="IPR010982">
    <property type="entry name" value="Lambda_DNA-bd_dom_sf"/>
</dbReference>
<sequence>MAQQVKTPADIGALVRSARKEQNLRQDELAGVSGVGLRFIVDLEAGKPTAQIGKVLQVLQTLGCSIDILAPGERRK</sequence>
<dbReference type="SMART" id="SM00530">
    <property type="entry name" value="HTH_XRE"/>
    <property type="match status" value="1"/>
</dbReference>
<dbReference type="EMBL" id="JAJOZR010000015">
    <property type="protein sequence ID" value="MCD7111409.1"/>
    <property type="molecule type" value="Genomic_DNA"/>
</dbReference>
<accession>A0A9X1NXE8</accession>
<dbReference type="Gene3D" id="1.10.260.40">
    <property type="entry name" value="lambda repressor-like DNA-binding domains"/>
    <property type="match status" value="1"/>
</dbReference>
<feature type="domain" description="HTH cro/C1-type" evidence="1">
    <location>
        <begin position="15"/>
        <end position="69"/>
    </location>
</feature>
<reference evidence="2" key="1">
    <citation type="submission" date="2021-12" db="EMBL/GenBank/DDBJ databases">
        <authorList>
            <person name="Li Y."/>
        </authorList>
    </citation>
    <scope>NUCLEOTIDE SEQUENCE</scope>
    <source>
        <strain evidence="2">DKSPLA3</strain>
    </source>
</reference>
<name>A0A9X1NXE8_9HYPH</name>
<proteinExistence type="predicted"/>
<evidence type="ECO:0000259" key="1">
    <source>
        <dbReference type="PROSITE" id="PS50943"/>
    </source>
</evidence>
<dbReference type="GO" id="GO:0003677">
    <property type="term" value="F:DNA binding"/>
    <property type="evidence" value="ECO:0007669"/>
    <property type="project" value="InterPro"/>
</dbReference>
<organism evidence="2 3">
    <name type="scientific">Rhizobium quercicola</name>
    <dbReference type="NCBI Taxonomy" id="2901226"/>
    <lineage>
        <taxon>Bacteria</taxon>
        <taxon>Pseudomonadati</taxon>
        <taxon>Pseudomonadota</taxon>
        <taxon>Alphaproteobacteria</taxon>
        <taxon>Hyphomicrobiales</taxon>
        <taxon>Rhizobiaceae</taxon>
        <taxon>Rhizobium/Agrobacterium group</taxon>
        <taxon>Rhizobium</taxon>
    </lineage>
</organism>
<comment type="caution">
    <text evidence="2">The sequence shown here is derived from an EMBL/GenBank/DDBJ whole genome shotgun (WGS) entry which is preliminary data.</text>
</comment>
<dbReference type="RefSeq" id="WP_231816489.1">
    <property type="nucleotide sequence ID" value="NZ_JAJOZR010000015.1"/>
</dbReference>
<dbReference type="InterPro" id="IPR001387">
    <property type="entry name" value="Cro/C1-type_HTH"/>
</dbReference>
<dbReference type="AlphaFoldDB" id="A0A9X1NXE8"/>
<evidence type="ECO:0000313" key="3">
    <source>
        <dbReference type="Proteomes" id="UP001139089"/>
    </source>
</evidence>
<keyword evidence="3" id="KW-1185">Reference proteome</keyword>
<dbReference type="CDD" id="cd00093">
    <property type="entry name" value="HTH_XRE"/>
    <property type="match status" value="1"/>
</dbReference>
<dbReference type="PROSITE" id="PS50943">
    <property type="entry name" value="HTH_CROC1"/>
    <property type="match status" value="1"/>
</dbReference>
<evidence type="ECO:0000313" key="2">
    <source>
        <dbReference type="EMBL" id="MCD7111409.1"/>
    </source>
</evidence>
<dbReference type="SUPFAM" id="SSF47413">
    <property type="entry name" value="lambda repressor-like DNA-binding domains"/>
    <property type="match status" value="1"/>
</dbReference>
<dbReference type="NCBIfam" id="TIGR03070">
    <property type="entry name" value="couple_hipB"/>
    <property type="match status" value="1"/>
</dbReference>
<protein>
    <submittedName>
        <fullName evidence="2">Helix-turn-helix transcriptional regulator</fullName>
    </submittedName>
</protein>
<dbReference type="Pfam" id="PF01381">
    <property type="entry name" value="HTH_3"/>
    <property type="match status" value="1"/>
</dbReference>
<gene>
    <name evidence="2" type="ORF">LRX75_20420</name>
</gene>
<dbReference type="Proteomes" id="UP001139089">
    <property type="component" value="Unassembled WGS sequence"/>
</dbReference>
<dbReference type="InterPro" id="IPR017507">
    <property type="entry name" value="Tscrpt_reg_HipB-like"/>
</dbReference>